<reference evidence="1" key="2">
    <citation type="submission" date="2003-01" db="EMBL/GenBank/DDBJ databases">
        <title>Partial Nucleotide Sequence of the Feldmannia irregularis Virus FirrV-1 Genome: On the Evolution of Large Phaeoviral Genomes.</title>
        <authorList>
            <person name="Delaroque N."/>
            <person name="Knippers R."/>
            <person name="Mueller D.G."/>
            <person name="Boland W."/>
        </authorList>
    </citation>
    <scope>NUCLEOTIDE SEQUENCE</scope>
    <source>
        <strain evidence="1">FirrV-1</strain>
    </source>
</reference>
<dbReference type="RefSeq" id="YP_009665629.1">
    <property type="nucleotide sequence ID" value="NC_043252.1"/>
</dbReference>
<evidence type="ECO:0000313" key="1">
    <source>
        <dbReference type="EMBL" id="AAR26891.1"/>
    </source>
</evidence>
<accession>Q6XM20</accession>
<name>Q6XM20_9PHYC</name>
<reference evidence="1" key="1">
    <citation type="journal article" date="2003" name="J. Mol. Evol.">
        <title>Comparisons of two large phaeoviral genomes and evolutionary implications.</title>
        <authorList>
            <person name="Delaroque N."/>
            <person name="Boland W."/>
            <person name="Muller D.G."/>
            <person name="Knippers R."/>
        </authorList>
    </citation>
    <scope>NUCLEOTIDE SEQUENCE</scope>
    <source>
        <strain evidence="1">FirrV-1</strain>
    </source>
</reference>
<dbReference type="GeneID" id="41332206"/>
<protein>
    <submittedName>
        <fullName evidence="1">FirrV-1-B16</fullName>
    </submittedName>
</protein>
<organism evidence="1">
    <name type="scientific">Feldmannia irregularis virus a</name>
    <dbReference type="NCBI Taxonomy" id="231992"/>
    <lineage>
        <taxon>Viruses</taxon>
        <taxon>Varidnaviria</taxon>
        <taxon>Bamfordvirae</taxon>
        <taxon>Nucleocytoviricota</taxon>
        <taxon>Megaviricetes</taxon>
        <taxon>Algavirales</taxon>
        <taxon>Phycodnaviridae</taxon>
        <taxon>Phaeovirus</taxon>
        <taxon>Phaeovirus irregularis</taxon>
    </lineage>
</organism>
<proteinExistence type="predicted"/>
<dbReference type="EMBL" id="AY225134">
    <property type="protein sequence ID" value="AAR26891.1"/>
    <property type="molecule type" value="Genomic_DNA"/>
</dbReference>
<sequence>MDFKTVRFPRFHAWPPSKLRYLREMSSHDRDQGTDDDTIEITQDIEEQHPQFTCDACKEVFRMNYDGDKESWVFVNCVIHADLILHRGLCYQWVLREPLDD</sequence>
<dbReference type="KEGG" id="vg:41332206"/>